<dbReference type="EMBL" id="VZSY01000015">
    <property type="protein sequence ID" value="NXA04050.1"/>
    <property type="molecule type" value="Genomic_DNA"/>
</dbReference>
<dbReference type="InterPro" id="IPR052469">
    <property type="entry name" value="MEIOB"/>
</dbReference>
<feature type="non-terminal residue" evidence="1">
    <location>
        <position position="1"/>
    </location>
</feature>
<dbReference type="OrthoDB" id="9937820at2759"/>
<evidence type="ECO:0000313" key="2">
    <source>
        <dbReference type="Proteomes" id="UP000589485"/>
    </source>
</evidence>
<proteinExistence type="predicted"/>
<reference evidence="1 2" key="1">
    <citation type="submission" date="2019-09" db="EMBL/GenBank/DDBJ databases">
        <title>Bird 10,000 Genomes (B10K) Project - Family phase.</title>
        <authorList>
            <person name="Zhang G."/>
        </authorList>
    </citation>
    <scope>NUCLEOTIDE SEQUENCE [LARGE SCALE GENOMIC DNA]</scope>
    <source>
        <strain evidence="1">B10K-DU-030-41</strain>
        <tissue evidence="1">Muscle</tissue>
    </source>
</reference>
<sequence>SCYKLLLSENHSVVKTSSCYDMDTKLLSLLHLPVKDPQDYYSLGDIVANGQSLDGRILNVLAAVMSVGEPKYFMTSDKRKGQRCEVKLYDETERSFPIVCWDNESIQLAQSWIPQETVIFASDVRINFDKFRNCMTATVISKTIITTNPETAEANVLFSFIKESAQSGAWHDTVKEQANNSTNLETIVDVYTVKQLKEKALQSDGKLDPLYGIIYGSISTLDIDENVSKVVRNRCSICRFIVSEMSNTCTFCSDVSPEAKSTFASFDILVDVTDHTGTIHSCYLSDCVAEETLGCTVHEFLMLEEDQKTALKWQLLLERSKIYFKVTLSPNWRTGMKVNLLSCKLADHVEASQILLGRDW</sequence>
<organism evidence="1 2">
    <name type="scientific">Sapayoa aenigma</name>
    <name type="common">broad-billed sapayoa</name>
    <dbReference type="NCBI Taxonomy" id="239371"/>
    <lineage>
        <taxon>Eukaryota</taxon>
        <taxon>Metazoa</taxon>
        <taxon>Chordata</taxon>
        <taxon>Craniata</taxon>
        <taxon>Vertebrata</taxon>
        <taxon>Euteleostomi</taxon>
        <taxon>Archelosauria</taxon>
        <taxon>Archosauria</taxon>
        <taxon>Dinosauria</taxon>
        <taxon>Saurischia</taxon>
        <taxon>Theropoda</taxon>
        <taxon>Coelurosauria</taxon>
        <taxon>Aves</taxon>
        <taxon>Neognathae</taxon>
        <taxon>Neoaves</taxon>
        <taxon>Telluraves</taxon>
        <taxon>Australaves</taxon>
        <taxon>Passeriformes</taxon>
        <taxon>Tyrannidae</taxon>
        <taxon>Sapayoa</taxon>
    </lineage>
</organism>
<dbReference type="PANTHER" id="PTHR21166:SF2">
    <property type="entry name" value="CELL DIVISION CONTROL PROTEIN 24 OB DOMAIN-CONTAINING PROTEIN-RELATED"/>
    <property type="match status" value="1"/>
</dbReference>
<name>A0A7K7SHJ0_9TYRA</name>
<dbReference type="GO" id="GO:0008310">
    <property type="term" value="F:single-stranded DNA 3'-5' DNA exonuclease activity"/>
    <property type="evidence" value="ECO:0007669"/>
    <property type="project" value="TreeGrafter"/>
</dbReference>
<dbReference type="InterPro" id="IPR012340">
    <property type="entry name" value="NA-bd_OB-fold"/>
</dbReference>
<dbReference type="Proteomes" id="UP000589485">
    <property type="component" value="Unassembled WGS sequence"/>
</dbReference>
<dbReference type="Gene3D" id="2.40.50.140">
    <property type="entry name" value="Nucleic acid-binding proteins"/>
    <property type="match status" value="2"/>
</dbReference>
<comment type="caution">
    <text evidence="1">The sequence shown here is derived from an EMBL/GenBank/DDBJ whole genome shotgun (WGS) entry which is preliminary data.</text>
</comment>
<dbReference type="GO" id="GO:0003697">
    <property type="term" value="F:single-stranded DNA binding"/>
    <property type="evidence" value="ECO:0007669"/>
    <property type="project" value="TreeGrafter"/>
</dbReference>
<dbReference type="AlphaFoldDB" id="A0A7K7SHJ0"/>
<dbReference type="GO" id="GO:0000712">
    <property type="term" value="P:resolution of meiotic recombination intermediates"/>
    <property type="evidence" value="ECO:0007669"/>
    <property type="project" value="TreeGrafter"/>
</dbReference>
<feature type="non-terminal residue" evidence="1">
    <location>
        <position position="360"/>
    </location>
</feature>
<dbReference type="PANTHER" id="PTHR21166">
    <property type="entry name" value="CELL DIVISION CONTROL PROTEIN 24 OB DOMAIN-CONTAINING PROTEIN-RELATED"/>
    <property type="match status" value="1"/>
</dbReference>
<dbReference type="FunFam" id="2.40.50.140:FF:000239">
    <property type="entry name" value="Meiosis specific with OB domains"/>
    <property type="match status" value="1"/>
</dbReference>
<accession>A0A7K7SHJ0</accession>
<evidence type="ECO:0000313" key="1">
    <source>
        <dbReference type="EMBL" id="NXA04050.1"/>
    </source>
</evidence>
<gene>
    <name evidence="1" type="primary">Meiob_0</name>
    <name evidence="1" type="ORF">SAPAEN_R07583</name>
</gene>
<dbReference type="SUPFAM" id="SSF50249">
    <property type="entry name" value="Nucleic acid-binding proteins"/>
    <property type="match status" value="1"/>
</dbReference>
<keyword evidence="2" id="KW-1185">Reference proteome</keyword>
<dbReference type="FunFam" id="2.40.50.140:FF:000171">
    <property type="entry name" value="meiosis-specific with OB domain-containing protein isoform X1"/>
    <property type="match status" value="1"/>
</dbReference>
<protein>
    <submittedName>
        <fullName evidence="1">MEIOB protein</fullName>
    </submittedName>
</protein>